<accession>A0AAV9G194</accession>
<organism evidence="3 4">
    <name type="scientific">Podospora aff. communis PSN243</name>
    <dbReference type="NCBI Taxonomy" id="3040156"/>
    <lineage>
        <taxon>Eukaryota</taxon>
        <taxon>Fungi</taxon>
        <taxon>Dikarya</taxon>
        <taxon>Ascomycota</taxon>
        <taxon>Pezizomycotina</taxon>
        <taxon>Sordariomycetes</taxon>
        <taxon>Sordariomycetidae</taxon>
        <taxon>Sordariales</taxon>
        <taxon>Podosporaceae</taxon>
        <taxon>Podospora</taxon>
    </lineage>
</organism>
<dbReference type="PANTHER" id="PTHR43591">
    <property type="entry name" value="METHYLTRANSFERASE"/>
    <property type="match status" value="1"/>
</dbReference>
<keyword evidence="4" id="KW-1185">Reference proteome</keyword>
<proteinExistence type="inferred from homology"/>
<comment type="caution">
    <text evidence="3">The sequence shown here is derived from an EMBL/GenBank/DDBJ whole genome shotgun (WGS) entry which is preliminary data.</text>
</comment>
<dbReference type="SUPFAM" id="SSF53335">
    <property type="entry name" value="S-adenosyl-L-methionine-dependent methyltransferases"/>
    <property type="match status" value="1"/>
</dbReference>
<dbReference type="InterPro" id="IPR029063">
    <property type="entry name" value="SAM-dependent_MTases_sf"/>
</dbReference>
<reference evidence="3" key="1">
    <citation type="journal article" date="2023" name="Mol. Phylogenet. Evol.">
        <title>Genome-scale phylogeny and comparative genomics of the fungal order Sordariales.</title>
        <authorList>
            <person name="Hensen N."/>
            <person name="Bonometti L."/>
            <person name="Westerberg I."/>
            <person name="Brannstrom I.O."/>
            <person name="Guillou S."/>
            <person name="Cros-Aarteil S."/>
            <person name="Calhoun S."/>
            <person name="Haridas S."/>
            <person name="Kuo A."/>
            <person name="Mondo S."/>
            <person name="Pangilinan J."/>
            <person name="Riley R."/>
            <person name="LaButti K."/>
            <person name="Andreopoulos B."/>
            <person name="Lipzen A."/>
            <person name="Chen C."/>
            <person name="Yan M."/>
            <person name="Daum C."/>
            <person name="Ng V."/>
            <person name="Clum A."/>
            <person name="Steindorff A."/>
            <person name="Ohm R.A."/>
            <person name="Martin F."/>
            <person name="Silar P."/>
            <person name="Natvig D.O."/>
            <person name="Lalanne C."/>
            <person name="Gautier V."/>
            <person name="Ament-Velasquez S.L."/>
            <person name="Kruys A."/>
            <person name="Hutchinson M.I."/>
            <person name="Powell A.J."/>
            <person name="Barry K."/>
            <person name="Miller A.N."/>
            <person name="Grigoriev I.V."/>
            <person name="Debuchy R."/>
            <person name="Gladieux P."/>
            <person name="Hiltunen Thoren M."/>
            <person name="Johannesson H."/>
        </authorList>
    </citation>
    <scope>NUCLEOTIDE SEQUENCE</scope>
    <source>
        <strain evidence="3">PSN243</strain>
    </source>
</reference>
<comment type="similarity">
    <text evidence="1">Belongs to the methyltransferase superfamily. LaeA methyltransferase family.</text>
</comment>
<evidence type="ECO:0000313" key="4">
    <source>
        <dbReference type="Proteomes" id="UP001321760"/>
    </source>
</evidence>
<evidence type="ECO:0000256" key="1">
    <source>
        <dbReference type="ARBA" id="ARBA00038158"/>
    </source>
</evidence>
<evidence type="ECO:0000313" key="3">
    <source>
        <dbReference type="EMBL" id="KAK4442125.1"/>
    </source>
</evidence>
<dbReference type="EMBL" id="MU866031">
    <property type="protein sequence ID" value="KAK4442125.1"/>
    <property type="molecule type" value="Genomic_DNA"/>
</dbReference>
<reference evidence="3" key="2">
    <citation type="submission" date="2023-05" db="EMBL/GenBank/DDBJ databases">
        <authorList>
            <consortium name="Lawrence Berkeley National Laboratory"/>
            <person name="Steindorff A."/>
            <person name="Hensen N."/>
            <person name="Bonometti L."/>
            <person name="Westerberg I."/>
            <person name="Brannstrom I.O."/>
            <person name="Guillou S."/>
            <person name="Cros-Aarteil S."/>
            <person name="Calhoun S."/>
            <person name="Haridas S."/>
            <person name="Kuo A."/>
            <person name="Mondo S."/>
            <person name="Pangilinan J."/>
            <person name="Riley R."/>
            <person name="Labutti K."/>
            <person name="Andreopoulos B."/>
            <person name="Lipzen A."/>
            <person name="Chen C."/>
            <person name="Yanf M."/>
            <person name="Daum C."/>
            <person name="Ng V."/>
            <person name="Clum A."/>
            <person name="Ohm R."/>
            <person name="Martin F."/>
            <person name="Silar P."/>
            <person name="Natvig D."/>
            <person name="Lalanne C."/>
            <person name="Gautier V."/>
            <person name="Ament-Velasquez S.L."/>
            <person name="Kruys A."/>
            <person name="Hutchinson M.I."/>
            <person name="Powell A.J."/>
            <person name="Barry K."/>
            <person name="Miller A.N."/>
            <person name="Grigoriev I.V."/>
            <person name="Debuchy R."/>
            <person name="Gladieux P."/>
            <person name="Thoren M.H."/>
            <person name="Johannesson H."/>
        </authorList>
    </citation>
    <scope>NUCLEOTIDE SEQUENCE</scope>
    <source>
        <strain evidence="3">PSN243</strain>
    </source>
</reference>
<dbReference type="Pfam" id="PF13489">
    <property type="entry name" value="Methyltransf_23"/>
    <property type="match status" value="1"/>
</dbReference>
<sequence>MPQEDSNPATTAPAAHEPAADIVVDPAFTSDTRYDDDNSSSYSSGVESSTASLSSSILNFREMHGRTYQNFKPDDEYWQPNDDRHNDSLDINHHMFLLLNDNKLFHAPLENPQSVLDVGTGTGIWAVDFADQFPSARVVGIDLSPIQPEWAPPNCKFELDDAELEWTFKENEFDFIHIRYMIGSIKNWPRLYQQAFRALKPGGWIEHSEFRAETGCDDGSVPEDSIYDWWTKKLLIPSGEKLGKTFTPTKDNLHVKNLREAGFTGALHTKDYKVPLGPWPVDAKLKEIGLFNQATMEQGLEGFGLLLGTQIMGFSIEEMQVAFAKMRQAFRNPRWHVYYPANSAWAQKPFASKEAKEAK</sequence>
<dbReference type="PANTHER" id="PTHR43591:SF10">
    <property type="entry name" value="ABC TRANSMEMBRANE TYPE-1 DOMAIN-CONTAINING PROTEIN-RELATED"/>
    <property type="match status" value="1"/>
</dbReference>
<evidence type="ECO:0000256" key="2">
    <source>
        <dbReference type="SAM" id="MobiDB-lite"/>
    </source>
</evidence>
<dbReference type="GO" id="GO:0008168">
    <property type="term" value="F:methyltransferase activity"/>
    <property type="evidence" value="ECO:0007669"/>
    <property type="project" value="UniProtKB-KW"/>
</dbReference>
<dbReference type="AlphaFoldDB" id="A0AAV9G194"/>
<gene>
    <name evidence="3" type="ORF">QBC34DRAFT_419215</name>
</gene>
<protein>
    <submittedName>
        <fullName evidence="3">S-adenosyl-L-methionine-dependent methyltransferase</fullName>
    </submittedName>
</protein>
<dbReference type="Gene3D" id="3.40.50.150">
    <property type="entry name" value="Vaccinia Virus protein VP39"/>
    <property type="match status" value="1"/>
</dbReference>
<dbReference type="GO" id="GO:0032259">
    <property type="term" value="P:methylation"/>
    <property type="evidence" value="ECO:0007669"/>
    <property type="project" value="UniProtKB-KW"/>
</dbReference>
<dbReference type="Proteomes" id="UP001321760">
    <property type="component" value="Unassembled WGS sequence"/>
</dbReference>
<feature type="region of interest" description="Disordered" evidence="2">
    <location>
        <begin position="1"/>
        <end position="48"/>
    </location>
</feature>
<keyword evidence="3" id="KW-0808">Transferase</keyword>
<feature type="compositionally biased region" description="Low complexity" evidence="2">
    <location>
        <begin position="39"/>
        <end position="48"/>
    </location>
</feature>
<name>A0AAV9G194_9PEZI</name>
<keyword evidence="3" id="KW-0489">Methyltransferase</keyword>
<dbReference type="CDD" id="cd02440">
    <property type="entry name" value="AdoMet_MTases"/>
    <property type="match status" value="1"/>
</dbReference>
<feature type="compositionally biased region" description="Low complexity" evidence="2">
    <location>
        <begin position="8"/>
        <end position="17"/>
    </location>
</feature>